<keyword evidence="4" id="KW-1185">Reference proteome</keyword>
<feature type="transmembrane region" description="Helical" evidence="1">
    <location>
        <begin position="201"/>
        <end position="223"/>
    </location>
</feature>
<sequence length="258" mass="28303">MNRTGLLIVLAIGVVAGLVFGLFPGLDLAISGYFYRVVDSAQNTFAWRLYPPLMMARDAGLWVGTILIAPSVAALVIKLLLPRTKLLISGRAILFLTATMALGPGLLVNVILKDHWDRPRPIDVTEFGGVEHFMPWWKPGGDCPSNCAFVSGDVAGAFWTIAPAALTPPQVRAIAYGAAIALGTVMACFRMMAGAHFPSDVIFAGVFTFLIIWLCYALIYRWPRTRLEDADVERALERIAMPGYSFIVGIFRRRKTDL</sequence>
<dbReference type="Gene3D" id="1.20.144.10">
    <property type="entry name" value="Phosphatidic acid phosphatase type 2/haloperoxidase"/>
    <property type="match status" value="1"/>
</dbReference>
<dbReference type="InterPro" id="IPR036938">
    <property type="entry name" value="PAP2/HPO_sf"/>
</dbReference>
<dbReference type="OrthoDB" id="9813524at2"/>
<accession>A0A346A036</accession>
<reference evidence="3 4" key="1">
    <citation type="submission" date="2018-07" db="EMBL/GenBank/DDBJ databases">
        <authorList>
            <person name="Quirk P.G."/>
            <person name="Krulwich T.A."/>
        </authorList>
    </citation>
    <scope>NUCLEOTIDE SEQUENCE [LARGE SCALE GENOMIC DNA]</scope>
    <source>
        <strain evidence="3 4">CC-BB4</strain>
    </source>
</reference>
<evidence type="ECO:0000256" key="1">
    <source>
        <dbReference type="SAM" id="Phobius"/>
    </source>
</evidence>
<name>A0A346A036_9HYPH</name>
<dbReference type="KEGG" id="ptaw:DW352_19610"/>
<keyword evidence="1" id="KW-0812">Transmembrane</keyword>
<organism evidence="3 4">
    <name type="scientific">Pseudolabrys taiwanensis</name>
    <dbReference type="NCBI Taxonomy" id="331696"/>
    <lineage>
        <taxon>Bacteria</taxon>
        <taxon>Pseudomonadati</taxon>
        <taxon>Pseudomonadota</taxon>
        <taxon>Alphaproteobacteria</taxon>
        <taxon>Hyphomicrobiales</taxon>
        <taxon>Xanthobacteraceae</taxon>
        <taxon>Pseudolabrys</taxon>
    </lineage>
</organism>
<keyword evidence="1" id="KW-0472">Membrane</keyword>
<evidence type="ECO:0000313" key="3">
    <source>
        <dbReference type="EMBL" id="AXK82533.1"/>
    </source>
</evidence>
<dbReference type="EMBL" id="CP031417">
    <property type="protein sequence ID" value="AXK82533.1"/>
    <property type="molecule type" value="Genomic_DNA"/>
</dbReference>
<dbReference type="AlphaFoldDB" id="A0A346A036"/>
<dbReference type="RefSeq" id="WP_115692912.1">
    <property type="nucleotide sequence ID" value="NZ_CP031417.1"/>
</dbReference>
<dbReference type="Pfam" id="PF01569">
    <property type="entry name" value="PAP2"/>
    <property type="match status" value="1"/>
</dbReference>
<evidence type="ECO:0000313" key="4">
    <source>
        <dbReference type="Proteomes" id="UP000254889"/>
    </source>
</evidence>
<feature type="domain" description="Phosphatidic acid phosphatase type 2/haloperoxidase" evidence="2">
    <location>
        <begin position="95"/>
        <end position="221"/>
    </location>
</feature>
<dbReference type="CDD" id="cd03396">
    <property type="entry name" value="PAP2_like_6"/>
    <property type="match status" value="1"/>
</dbReference>
<dbReference type="Proteomes" id="UP000254889">
    <property type="component" value="Chromosome"/>
</dbReference>
<protein>
    <submittedName>
        <fullName evidence="3">PAP2 family protein</fullName>
    </submittedName>
</protein>
<gene>
    <name evidence="3" type="ORF">DW352_19610</name>
</gene>
<dbReference type="InterPro" id="IPR000326">
    <property type="entry name" value="PAP2/HPO"/>
</dbReference>
<feature type="transmembrane region" description="Helical" evidence="1">
    <location>
        <begin position="93"/>
        <end position="112"/>
    </location>
</feature>
<keyword evidence="1" id="KW-1133">Transmembrane helix</keyword>
<dbReference type="SUPFAM" id="SSF48317">
    <property type="entry name" value="Acid phosphatase/Vanadium-dependent haloperoxidase"/>
    <property type="match status" value="1"/>
</dbReference>
<evidence type="ECO:0000259" key="2">
    <source>
        <dbReference type="Pfam" id="PF01569"/>
    </source>
</evidence>
<feature type="transmembrane region" description="Helical" evidence="1">
    <location>
        <begin position="59"/>
        <end position="81"/>
    </location>
</feature>
<proteinExistence type="predicted"/>